<proteinExistence type="predicted"/>
<name>X1C957_9ZZZZ</name>
<comment type="caution">
    <text evidence="1">The sequence shown here is derived from an EMBL/GenBank/DDBJ whole genome shotgun (WGS) entry which is preliminary data.</text>
</comment>
<dbReference type="EMBL" id="BART01023089">
    <property type="protein sequence ID" value="GAH03927.1"/>
    <property type="molecule type" value="Genomic_DNA"/>
</dbReference>
<accession>X1C957</accession>
<protein>
    <submittedName>
        <fullName evidence="1">Uncharacterized protein</fullName>
    </submittedName>
</protein>
<organism evidence="1">
    <name type="scientific">marine sediment metagenome</name>
    <dbReference type="NCBI Taxonomy" id="412755"/>
    <lineage>
        <taxon>unclassified sequences</taxon>
        <taxon>metagenomes</taxon>
        <taxon>ecological metagenomes</taxon>
    </lineage>
</organism>
<dbReference type="AlphaFoldDB" id="X1C957"/>
<evidence type="ECO:0000313" key="1">
    <source>
        <dbReference type="EMBL" id="GAH03927.1"/>
    </source>
</evidence>
<gene>
    <name evidence="1" type="ORF">S01H4_42101</name>
</gene>
<sequence length="58" mass="7028">MLSQDAFYDRKYSKQKTEKRYCDDCEKETEHEVSEGHNGFDSWFHSECLECLKDEEEI</sequence>
<reference evidence="1" key="1">
    <citation type="journal article" date="2014" name="Front. Microbiol.">
        <title>High frequency of phylogenetically diverse reductive dehalogenase-homologous genes in deep subseafloor sedimentary metagenomes.</title>
        <authorList>
            <person name="Kawai M."/>
            <person name="Futagami T."/>
            <person name="Toyoda A."/>
            <person name="Takaki Y."/>
            <person name="Nishi S."/>
            <person name="Hori S."/>
            <person name="Arai W."/>
            <person name="Tsubouchi T."/>
            <person name="Morono Y."/>
            <person name="Uchiyama I."/>
            <person name="Ito T."/>
            <person name="Fujiyama A."/>
            <person name="Inagaki F."/>
            <person name="Takami H."/>
        </authorList>
    </citation>
    <scope>NUCLEOTIDE SEQUENCE</scope>
    <source>
        <strain evidence="1">Expedition CK06-06</strain>
    </source>
</reference>